<organism evidence="4 5">
    <name type="scientific">Aspergillus indologenus CBS 114.80</name>
    <dbReference type="NCBI Taxonomy" id="1450541"/>
    <lineage>
        <taxon>Eukaryota</taxon>
        <taxon>Fungi</taxon>
        <taxon>Dikarya</taxon>
        <taxon>Ascomycota</taxon>
        <taxon>Pezizomycotina</taxon>
        <taxon>Eurotiomycetes</taxon>
        <taxon>Eurotiomycetidae</taxon>
        <taxon>Eurotiales</taxon>
        <taxon>Aspergillaceae</taxon>
        <taxon>Aspergillus</taxon>
        <taxon>Aspergillus subgen. Circumdati</taxon>
    </lineage>
</organism>
<feature type="repeat" description="ANK" evidence="3">
    <location>
        <begin position="209"/>
        <end position="241"/>
    </location>
</feature>
<dbReference type="Pfam" id="PF12796">
    <property type="entry name" value="Ank_2"/>
    <property type="match status" value="3"/>
</dbReference>
<sequence length="621" mass="68621">MADPVKQVNIVRMLFKYSADLNAVNEHRKTPLHIAAKNHFWSLVNLLVDLGAEVDCQDRDSMSVLHLAAKSGSEGEATVRYLLHPVGGEIISGNGLSTASTRADADLVDHQGWTALHFAHDSPGITSLLLQHTNLELMEQRKSSSTPLILAAGASNLEVVKMLLEAGCSCNERDETQQTVLHRAASLETSTIVEELLDRGAEINAVRDDGATALSLALEAGNLEVIWALLKRNPDPNIYAKPRKSPLYLACELATTSVVQRLVELGAVPTAAGGPFGTPLHLAVLGGDLDCISLLARDDSHDCMVRPFGTPLHALYAMAHYTLRETLIQTSNLLLDKGANIDRQDYWGRTPLMLALLQDWIPIDHLLTRGARLDIQDGISATALHYAAQLRRLEDVKQLRLDAASVECVDDGGRSPLYWAALAHENVADDLCEKLELLLNKLSGDARRRQLRSIVVPLVARGFKHTLDTIFGGDLVSFQEQTSRDSWLVHDIARVSGHRALEELLRPRADQAFISETQLMLPSRFSTFDRSCTISLSSDGKTATLSGMFLIHNLQKEIVLFFLRPDQLNFSFQEPLLSLPPFVPTIAFHSPSRCSISRSIYHRALIHRMPRPSRVSYRPSR</sequence>
<keyword evidence="5" id="KW-1185">Reference proteome</keyword>
<dbReference type="EMBL" id="KZ825464">
    <property type="protein sequence ID" value="PYI36628.1"/>
    <property type="molecule type" value="Genomic_DNA"/>
</dbReference>
<evidence type="ECO:0000313" key="5">
    <source>
        <dbReference type="Proteomes" id="UP000248817"/>
    </source>
</evidence>
<dbReference type="InterPro" id="IPR036770">
    <property type="entry name" value="Ankyrin_rpt-contain_sf"/>
</dbReference>
<reference evidence="4 5" key="1">
    <citation type="submission" date="2018-02" db="EMBL/GenBank/DDBJ databases">
        <title>The genomes of Aspergillus section Nigri reveals drivers in fungal speciation.</title>
        <authorList>
            <consortium name="DOE Joint Genome Institute"/>
            <person name="Vesth T.C."/>
            <person name="Nybo J."/>
            <person name="Theobald S."/>
            <person name="Brandl J."/>
            <person name="Frisvad J.C."/>
            <person name="Nielsen K.F."/>
            <person name="Lyhne E.K."/>
            <person name="Kogle M.E."/>
            <person name="Kuo A."/>
            <person name="Riley R."/>
            <person name="Clum A."/>
            <person name="Nolan M."/>
            <person name="Lipzen A."/>
            <person name="Salamov A."/>
            <person name="Henrissat B."/>
            <person name="Wiebenga A."/>
            <person name="De vries R.P."/>
            <person name="Grigoriev I.V."/>
            <person name="Mortensen U.H."/>
            <person name="Andersen M.R."/>
            <person name="Baker S.E."/>
        </authorList>
    </citation>
    <scope>NUCLEOTIDE SEQUENCE [LARGE SCALE GENOMIC DNA]</scope>
    <source>
        <strain evidence="4 5">CBS 114.80</strain>
    </source>
</reference>
<accession>A0A2V5IIW7</accession>
<evidence type="ECO:0000256" key="3">
    <source>
        <dbReference type="PROSITE-ProRule" id="PRU00023"/>
    </source>
</evidence>
<dbReference type="Gene3D" id="1.25.40.20">
    <property type="entry name" value="Ankyrin repeat-containing domain"/>
    <property type="match status" value="3"/>
</dbReference>
<protein>
    <submittedName>
        <fullName evidence="4">Ankyrin</fullName>
    </submittedName>
</protein>
<evidence type="ECO:0000256" key="1">
    <source>
        <dbReference type="ARBA" id="ARBA00022737"/>
    </source>
</evidence>
<dbReference type="PANTHER" id="PTHR24198:SF165">
    <property type="entry name" value="ANKYRIN REPEAT-CONTAINING PROTEIN-RELATED"/>
    <property type="match status" value="1"/>
</dbReference>
<dbReference type="SMART" id="SM00248">
    <property type="entry name" value="ANK"/>
    <property type="match status" value="11"/>
</dbReference>
<dbReference type="PANTHER" id="PTHR24198">
    <property type="entry name" value="ANKYRIN REPEAT AND PROTEIN KINASE DOMAIN-CONTAINING PROTEIN"/>
    <property type="match status" value="1"/>
</dbReference>
<dbReference type="InterPro" id="IPR002110">
    <property type="entry name" value="Ankyrin_rpt"/>
</dbReference>
<gene>
    <name evidence="4" type="ORF">BP00DRAFT_111069</name>
</gene>
<evidence type="ECO:0000256" key="2">
    <source>
        <dbReference type="ARBA" id="ARBA00023043"/>
    </source>
</evidence>
<dbReference type="PROSITE" id="PS50297">
    <property type="entry name" value="ANK_REP_REGION"/>
    <property type="match status" value="4"/>
</dbReference>
<feature type="repeat" description="ANK" evidence="3">
    <location>
        <begin position="176"/>
        <end position="208"/>
    </location>
</feature>
<name>A0A2V5IIW7_9EURO</name>
<feature type="repeat" description="ANK" evidence="3">
    <location>
        <begin position="143"/>
        <end position="175"/>
    </location>
</feature>
<dbReference type="PROSITE" id="PS50088">
    <property type="entry name" value="ANK_REPEAT"/>
    <property type="match status" value="4"/>
</dbReference>
<dbReference type="AlphaFoldDB" id="A0A2V5IIW7"/>
<dbReference type="SUPFAM" id="SSF48403">
    <property type="entry name" value="Ankyrin repeat"/>
    <property type="match status" value="2"/>
</dbReference>
<feature type="repeat" description="ANK" evidence="3">
    <location>
        <begin position="27"/>
        <end position="59"/>
    </location>
</feature>
<keyword evidence="1" id="KW-0677">Repeat</keyword>
<evidence type="ECO:0000313" key="4">
    <source>
        <dbReference type="EMBL" id="PYI36628.1"/>
    </source>
</evidence>
<proteinExistence type="predicted"/>
<keyword evidence="2 3" id="KW-0040">ANK repeat</keyword>
<dbReference type="Proteomes" id="UP000248817">
    <property type="component" value="Unassembled WGS sequence"/>
</dbReference>